<keyword evidence="4 9" id="KW-0863">Zinc-finger</keyword>
<dbReference type="PANTHER" id="PTHR16515">
    <property type="entry name" value="PR DOMAIN ZINC FINGER PROTEIN"/>
    <property type="match status" value="1"/>
</dbReference>
<evidence type="ECO:0000256" key="9">
    <source>
        <dbReference type="PROSITE-ProRule" id="PRU00042"/>
    </source>
</evidence>
<keyword evidence="3" id="KW-0677">Repeat</keyword>
<protein>
    <submittedName>
        <fullName evidence="12">Zinc finger protein xfin</fullName>
    </submittedName>
</protein>
<name>A0AAV4BYS1_9GAST</name>
<feature type="compositionally biased region" description="Basic and acidic residues" evidence="10">
    <location>
        <begin position="891"/>
        <end position="903"/>
    </location>
</feature>
<sequence>MDKARTNVIEVLENAVPEIGPDDIVINLVNPYKCGLCEEEYLEQPEFMKHMQIHLKVLKRQSPSSQLVVTISQAEESSTGMTITRDILQLAPDGSIKQVKTIAKDIELSRVKPLRELEEAGIIRLDHNQLSREPDPSAADKLHARNQQDSQVIHKQPQKVSMTSVVDLTSESSDLEESVKKTQSEATGADYPHTAFVANDDGTFRFSFRTLQEERQDLEIVPISHQDVENQILPQKPAKKLLKQKATKERTFECELCGKHLSCSASLSRHKQYHKAEKPYVCEVCNRGFKDSSNLKKHTLIHKREFACHLCKRTFLHKAFLTAHLRHHEYRSAFIKNGNSTEEVTIKTTIERDGTRMEVASLKLLEGETFEPHGHKLGRLAGSQKEHAQNLNKILSSSNDKSADTNSVANGQGPAPEDIARMYQCGHCGKETIQRGNMMKHLLHHLKAKPYSCKTYFKQFVEKSELEKHENSHVKPFNCPSCNSSFTTTTQLLRHMHTQCVGNMEQLNQTVQDDGCTHTCDICGIRMKRLWAMIKHVGTHVEQPTEEKEMKSPRVPKFRDSTDSLEHKCSKCHKVFTSLSVLHRHALVNCTPFKCDHKRQHIIEKKALVESPDYGPVKHCNKKFFKNHKVIQHLKIHGKDHRQACPTGKVCFNSKLVSIKRKKVKPFFLFCRLCRRKFSHKIALEKHIKEMQGIKPHSSVKGKFWLQDRKFKQQSGDSFDRMNNKQNRQKKCHVESNALKTVSDSKRYHCKDCGRVFLFKRNLLLHVGERHAASQGLGNMKETNKADGIIDEKGPETALSCQDPLLQRTSPVDAVDAKSSVVRSYVCTLCQNKFESLNSLVIHLRTHKEGRKTKSMTEKKQRFPLKTCSIVFGSDDISRTHPENEGLTNADARRVKVQKEKTHPTSSPPTPNKFRPIVSEDEDGEKSELCSGMTKKADTELRVQVKYGEGKQLNVKKSAKPKPAVSSKQNNVESTVDNCLDQSQVKTVESRSSKPAKSGCPSPSSTKDLQHCISSSVDVTNSEFLGSSPASVIPTSRCSEVSLTAAEGQERLAHSLARVDTKSTSPPVHESFPNRPTLKKVKPVSASSTANENPKHAAANLITKLKMCTSVRPQDISSSPEYTATNASKNLKSDCTAQFQAKSTVSLKHFASSVTKNLESGAVLAQDMSSTSRERTVLNITKNLQSGTIACAKQQASADSVQSRQLESEAQSVNNEHEVKVIDMSSPNPTSVASLNPISGSGVAKPGVPVSTDLCLSQGAKVTPPKQSEEEKAGFRGKIALKSTASGSDCISSSKSILVTDLLSDATEHVLEPGPSSGNLREKSPQTKTTLALLPEVSRKRRSVSVVFYPRNCEDVQKILPSASDPLLESVEKRKKRRSKDVE</sequence>
<evidence type="ECO:0000256" key="10">
    <source>
        <dbReference type="SAM" id="MobiDB-lite"/>
    </source>
</evidence>
<feature type="domain" description="C2H2-type" evidence="11">
    <location>
        <begin position="280"/>
        <end position="307"/>
    </location>
</feature>
<dbReference type="GO" id="GO:0005634">
    <property type="term" value="C:nucleus"/>
    <property type="evidence" value="ECO:0007669"/>
    <property type="project" value="UniProtKB-SubCell"/>
</dbReference>
<feature type="region of interest" description="Disordered" evidence="10">
    <location>
        <begin position="875"/>
        <end position="935"/>
    </location>
</feature>
<evidence type="ECO:0000313" key="12">
    <source>
        <dbReference type="EMBL" id="GFO25686.1"/>
    </source>
</evidence>
<evidence type="ECO:0000256" key="6">
    <source>
        <dbReference type="ARBA" id="ARBA00023015"/>
    </source>
</evidence>
<dbReference type="EMBL" id="BLXT01005771">
    <property type="protein sequence ID" value="GFO25686.1"/>
    <property type="molecule type" value="Genomic_DNA"/>
</dbReference>
<feature type="region of interest" description="Disordered" evidence="10">
    <location>
        <begin position="396"/>
        <end position="415"/>
    </location>
</feature>
<comment type="subcellular location">
    <subcellularLocation>
        <location evidence="1">Nucleus</location>
    </subcellularLocation>
</comment>
<keyword evidence="8" id="KW-0539">Nucleus</keyword>
<evidence type="ECO:0000256" key="3">
    <source>
        <dbReference type="ARBA" id="ARBA00022737"/>
    </source>
</evidence>
<feature type="domain" description="C2H2-type" evidence="11">
    <location>
        <begin position="32"/>
        <end position="54"/>
    </location>
</feature>
<keyword evidence="7" id="KW-0804">Transcription</keyword>
<dbReference type="InterPro" id="IPR013087">
    <property type="entry name" value="Znf_C2H2_type"/>
</dbReference>
<reference evidence="12 13" key="1">
    <citation type="journal article" date="2021" name="Elife">
        <title>Chloroplast acquisition without the gene transfer in kleptoplastic sea slugs, Plakobranchus ocellatus.</title>
        <authorList>
            <person name="Maeda T."/>
            <person name="Takahashi S."/>
            <person name="Yoshida T."/>
            <person name="Shimamura S."/>
            <person name="Takaki Y."/>
            <person name="Nagai Y."/>
            <person name="Toyoda A."/>
            <person name="Suzuki Y."/>
            <person name="Arimoto A."/>
            <person name="Ishii H."/>
            <person name="Satoh N."/>
            <person name="Nishiyama T."/>
            <person name="Hasebe M."/>
            <person name="Maruyama T."/>
            <person name="Minagawa J."/>
            <person name="Obokata J."/>
            <person name="Shigenobu S."/>
        </authorList>
    </citation>
    <scope>NUCLEOTIDE SEQUENCE [LARGE SCALE GENOMIC DNA]</scope>
</reference>
<comment type="caution">
    <text evidence="12">The sequence shown here is derived from an EMBL/GenBank/DDBJ whole genome shotgun (WGS) entry which is preliminary data.</text>
</comment>
<feature type="region of interest" description="Disordered" evidence="10">
    <location>
        <begin position="1057"/>
        <end position="1094"/>
    </location>
</feature>
<dbReference type="InterPro" id="IPR036236">
    <property type="entry name" value="Znf_C2H2_sf"/>
</dbReference>
<dbReference type="GO" id="GO:0008270">
    <property type="term" value="F:zinc ion binding"/>
    <property type="evidence" value="ECO:0007669"/>
    <property type="project" value="UniProtKB-KW"/>
</dbReference>
<evidence type="ECO:0000256" key="4">
    <source>
        <dbReference type="ARBA" id="ARBA00022771"/>
    </source>
</evidence>
<feature type="domain" description="C2H2-type" evidence="11">
    <location>
        <begin position="477"/>
        <end position="499"/>
    </location>
</feature>
<keyword evidence="5" id="KW-0862">Zinc</keyword>
<feature type="compositionally biased region" description="Basic and acidic residues" evidence="10">
    <location>
        <begin position="127"/>
        <end position="143"/>
    </location>
</feature>
<dbReference type="SUPFAM" id="SSF57667">
    <property type="entry name" value="beta-beta-alpha zinc fingers"/>
    <property type="match status" value="4"/>
</dbReference>
<feature type="compositionally biased region" description="Basic residues" evidence="10">
    <location>
        <begin position="1373"/>
        <end position="1383"/>
    </location>
</feature>
<feature type="region of interest" description="Disordered" evidence="10">
    <location>
        <begin position="1364"/>
        <end position="1383"/>
    </location>
</feature>
<keyword evidence="6" id="KW-0805">Transcription regulation</keyword>
<evidence type="ECO:0000256" key="2">
    <source>
        <dbReference type="ARBA" id="ARBA00022723"/>
    </source>
</evidence>
<keyword evidence="2" id="KW-0479">Metal-binding</keyword>
<keyword evidence="13" id="KW-1185">Reference proteome</keyword>
<evidence type="ECO:0000256" key="5">
    <source>
        <dbReference type="ARBA" id="ARBA00022833"/>
    </source>
</evidence>
<dbReference type="SMART" id="SM00355">
    <property type="entry name" value="ZnF_C2H2"/>
    <property type="match status" value="13"/>
</dbReference>
<gene>
    <name evidence="12" type="ORF">PoB_005219100</name>
</gene>
<feature type="domain" description="C2H2-type" evidence="11">
    <location>
        <begin position="748"/>
        <end position="776"/>
    </location>
</feature>
<dbReference type="PROSITE" id="PS50157">
    <property type="entry name" value="ZINC_FINGER_C2H2_2"/>
    <property type="match status" value="9"/>
</dbReference>
<proteinExistence type="predicted"/>
<feature type="region of interest" description="Disordered" evidence="10">
    <location>
        <begin position="952"/>
        <end position="1009"/>
    </location>
</feature>
<feature type="compositionally biased region" description="Polar residues" evidence="10">
    <location>
        <begin position="396"/>
        <end position="410"/>
    </location>
</feature>
<dbReference type="PROSITE" id="PS00028">
    <property type="entry name" value="ZINC_FINGER_C2H2_1"/>
    <property type="match status" value="7"/>
</dbReference>
<evidence type="ECO:0000256" key="1">
    <source>
        <dbReference type="ARBA" id="ARBA00004123"/>
    </source>
</evidence>
<dbReference type="FunFam" id="3.30.160.60:FF:001289">
    <property type="entry name" value="Zinc finger protein 574"/>
    <property type="match status" value="1"/>
</dbReference>
<feature type="region of interest" description="Disordered" evidence="10">
    <location>
        <begin position="127"/>
        <end position="159"/>
    </location>
</feature>
<dbReference type="InterPro" id="IPR050331">
    <property type="entry name" value="Zinc_finger"/>
</dbReference>
<feature type="domain" description="C2H2-type" evidence="11">
    <location>
        <begin position="669"/>
        <end position="696"/>
    </location>
</feature>
<dbReference type="Gene3D" id="3.30.160.60">
    <property type="entry name" value="Classic Zinc Finger"/>
    <property type="match status" value="6"/>
</dbReference>
<feature type="domain" description="C2H2-type" evidence="11">
    <location>
        <begin position="306"/>
        <end position="333"/>
    </location>
</feature>
<feature type="domain" description="C2H2-type" evidence="11">
    <location>
        <begin position="825"/>
        <end position="852"/>
    </location>
</feature>
<dbReference type="PANTHER" id="PTHR16515:SF55">
    <property type="entry name" value="C2H2-TYPE DOMAIN-CONTAINING PROTEIN"/>
    <property type="match status" value="1"/>
</dbReference>
<accession>A0AAV4BYS1</accession>
<feature type="region of interest" description="Disordered" evidence="10">
    <location>
        <begin position="1311"/>
        <end position="1332"/>
    </location>
</feature>
<evidence type="ECO:0000256" key="7">
    <source>
        <dbReference type="ARBA" id="ARBA00023163"/>
    </source>
</evidence>
<dbReference type="Pfam" id="PF00096">
    <property type="entry name" value="zf-C2H2"/>
    <property type="match status" value="1"/>
</dbReference>
<evidence type="ECO:0000259" key="11">
    <source>
        <dbReference type="PROSITE" id="PS50157"/>
    </source>
</evidence>
<dbReference type="Proteomes" id="UP000735302">
    <property type="component" value="Unassembled WGS sequence"/>
</dbReference>
<dbReference type="GO" id="GO:0006357">
    <property type="term" value="P:regulation of transcription by RNA polymerase II"/>
    <property type="evidence" value="ECO:0007669"/>
    <property type="project" value="UniProtKB-ARBA"/>
</dbReference>
<evidence type="ECO:0000256" key="8">
    <source>
        <dbReference type="ARBA" id="ARBA00023242"/>
    </source>
</evidence>
<feature type="domain" description="C2H2-type" evidence="11">
    <location>
        <begin position="423"/>
        <end position="450"/>
    </location>
</feature>
<feature type="compositionally biased region" description="Polar residues" evidence="10">
    <location>
        <begin position="969"/>
        <end position="987"/>
    </location>
</feature>
<feature type="compositionally biased region" description="Polar residues" evidence="10">
    <location>
        <begin position="145"/>
        <end position="159"/>
    </location>
</feature>
<feature type="domain" description="C2H2-type" evidence="11">
    <location>
        <begin position="252"/>
        <end position="279"/>
    </location>
</feature>
<organism evidence="12 13">
    <name type="scientific">Plakobranchus ocellatus</name>
    <dbReference type="NCBI Taxonomy" id="259542"/>
    <lineage>
        <taxon>Eukaryota</taxon>
        <taxon>Metazoa</taxon>
        <taxon>Spiralia</taxon>
        <taxon>Lophotrochozoa</taxon>
        <taxon>Mollusca</taxon>
        <taxon>Gastropoda</taxon>
        <taxon>Heterobranchia</taxon>
        <taxon>Euthyneura</taxon>
        <taxon>Panpulmonata</taxon>
        <taxon>Sacoglossa</taxon>
        <taxon>Placobranchoidea</taxon>
        <taxon>Plakobranchidae</taxon>
        <taxon>Plakobranchus</taxon>
    </lineage>
</organism>
<evidence type="ECO:0000313" key="13">
    <source>
        <dbReference type="Proteomes" id="UP000735302"/>
    </source>
</evidence>